<dbReference type="Proteomes" id="UP000006002">
    <property type="component" value="Unassembled WGS sequence"/>
</dbReference>
<keyword evidence="1" id="KW-0812">Transmembrane</keyword>
<keyword evidence="1" id="KW-0472">Membrane</keyword>
<evidence type="ECO:0000256" key="1">
    <source>
        <dbReference type="SAM" id="Phobius"/>
    </source>
</evidence>
<comment type="caution">
    <text evidence="2">The sequence shown here is derived from an EMBL/GenBank/DDBJ whole genome shotgun (WGS) entry which is preliminary data.</text>
</comment>
<dbReference type="AlphaFoldDB" id="A5ZNC4"/>
<accession>A5ZNC4</accession>
<dbReference type="HOGENOM" id="CLU_2380481_0_0_9"/>
<feature type="transmembrane region" description="Helical" evidence="1">
    <location>
        <begin position="6"/>
        <end position="26"/>
    </location>
</feature>
<organism evidence="2 3">
    <name type="scientific">Blautia obeum ATCC 29174</name>
    <dbReference type="NCBI Taxonomy" id="411459"/>
    <lineage>
        <taxon>Bacteria</taxon>
        <taxon>Bacillati</taxon>
        <taxon>Bacillota</taxon>
        <taxon>Clostridia</taxon>
        <taxon>Lachnospirales</taxon>
        <taxon>Lachnospiraceae</taxon>
        <taxon>Blautia</taxon>
    </lineage>
</organism>
<reference evidence="2 3" key="1">
    <citation type="submission" date="2007-03" db="EMBL/GenBank/DDBJ databases">
        <authorList>
            <person name="Fulton L."/>
            <person name="Clifton S."/>
            <person name="Fulton B."/>
            <person name="Xu J."/>
            <person name="Minx P."/>
            <person name="Pepin K.H."/>
            <person name="Johnson M."/>
            <person name="Thiruvilangam P."/>
            <person name="Bhonagiri V."/>
            <person name="Nash W.E."/>
            <person name="Mardis E.R."/>
            <person name="Wilson R.K."/>
        </authorList>
    </citation>
    <scope>NUCLEOTIDE SEQUENCE [LARGE SCALE GENOMIC DNA]</scope>
    <source>
        <strain evidence="2 3">ATCC 29174</strain>
    </source>
</reference>
<proteinExistence type="predicted"/>
<dbReference type="EMBL" id="AAVO02000001">
    <property type="protein sequence ID" value="EDM89368.1"/>
    <property type="molecule type" value="Genomic_DNA"/>
</dbReference>
<name>A5ZNC4_9FIRM</name>
<sequence>MQCTPASFLSLITIGALIAVAGFFLMGKILAGAAVITEFLLITGGADTIPTVAAVIGRSTGVGKCVFFRFFFHIRFTSPEVTIRFVHSNLLIHF</sequence>
<evidence type="ECO:0000313" key="2">
    <source>
        <dbReference type="EMBL" id="EDM89368.1"/>
    </source>
</evidence>
<reference evidence="2 3" key="2">
    <citation type="submission" date="2007-04" db="EMBL/GenBank/DDBJ databases">
        <title>Draft genome sequence of Ruminococcus obeum (ATCC 29174).</title>
        <authorList>
            <person name="Sudarsanam P."/>
            <person name="Ley R."/>
            <person name="Guruge J."/>
            <person name="Turnbaugh P.J."/>
            <person name="Mahowald M."/>
            <person name="Liep D."/>
            <person name="Gordon J."/>
        </authorList>
    </citation>
    <scope>NUCLEOTIDE SEQUENCE [LARGE SCALE GENOMIC DNA]</scope>
    <source>
        <strain evidence="2 3">ATCC 29174</strain>
    </source>
</reference>
<protein>
    <submittedName>
        <fullName evidence="2">Uncharacterized protein</fullName>
    </submittedName>
</protein>
<keyword evidence="1" id="KW-1133">Transmembrane helix</keyword>
<gene>
    <name evidence="2" type="ORF">RUMOBE_00491</name>
</gene>
<evidence type="ECO:0000313" key="3">
    <source>
        <dbReference type="Proteomes" id="UP000006002"/>
    </source>
</evidence>